<evidence type="ECO:0000313" key="2">
    <source>
        <dbReference type="Proteomes" id="UP000197157"/>
    </source>
</evidence>
<gene>
    <name evidence="1" type="ORF">LFZ25_02340</name>
</gene>
<dbReference type="EMBL" id="CP022117">
    <property type="protein sequence ID" value="ASG14890.1"/>
    <property type="molecule type" value="Genomic_DNA"/>
</dbReference>
<protein>
    <submittedName>
        <fullName evidence="1">Uncharacterized protein</fullName>
    </submittedName>
</protein>
<evidence type="ECO:0000313" key="1">
    <source>
        <dbReference type="EMBL" id="ASG14890.1"/>
    </source>
</evidence>
<dbReference type="NCBIfam" id="NF041551">
    <property type="entry name" value="YlcI_YnfO_N"/>
    <property type="match status" value="1"/>
</dbReference>
<proteinExistence type="predicted"/>
<accession>A0A2C9NUW2</accession>
<dbReference type="Proteomes" id="UP000197157">
    <property type="component" value="Chromosome"/>
</dbReference>
<dbReference type="AlphaFoldDB" id="A0A2C9NUW2"/>
<dbReference type="RefSeq" id="WP_088729975.1">
    <property type="nucleotide sequence ID" value="NZ_CP022117.1"/>
</dbReference>
<sequence>MVKNTVNDKSKQISIRIPHDVIDSMEALKRPDESNAGFIVTAMRGEVARRQATATGPESLQIELNRALETLAKIEEIGERAGTDIRAIVDIAHAELEARQRKKTKDSPDQ</sequence>
<organism evidence="1 2">
    <name type="scientific">Salmonella enterica subsp. enterica serovar Macclesfield str. S-1643</name>
    <dbReference type="NCBI Taxonomy" id="1242107"/>
    <lineage>
        <taxon>Bacteria</taxon>
        <taxon>Pseudomonadati</taxon>
        <taxon>Pseudomonadota</taxon>
        <taxon>Gammaproteobacteria</taxon>
        <taxon>Enterobacterales</taxon>
        <taxon>Enterobacteriaceae</taxon>
        <taxon>Salmonella</taxon>
    </lineage>
</organism>
<name>A0A2C9NUW2_SALET</name>
<reference evidence="1 2" key="1">
    <citation type="submission" date="2017-06" db="EMBL/GenBank/DDBJ databases">
        <title>Salmonella reference genomes for public health.</title>
        <authorList>
            <person name="Robertson J."/>
            <person name="Yoshida C."/>
            <person name="Gurnik S."/>
            <person name="Nash J."/>
        </authorList>
    </citation>
    <scope>NUCLEOTIDE SEQUENCE [LARGE SCALE GENOMIC DNA]</scope>
    <source>
        <strain evidence="1 2">S-1643</strain>
    </source>
</reference>